<dbReference type="OrthoDB" id="5706633at2"/>
<dbReference type="InterPro" id="IPR021313">
    <property type="entry name" value="DUF2909"/>
</dbReference>
<gene>
    <name evidence="2" type="ORF">CWE09_08835</name>
</gene>
<keyword evidence="1" id="KW-0472">Membrane</keyword>
<organism evidence="2 3">
    <name type="scientific">Aliidiomarina minuta</name>
    <dbReference type="NCBI Taxonomy" id="880057"/>
    <lineage>
        <taxon>Bacteria</taxon>
        <taxon>Pseudomonadati</taxon>
        <taxon>Pseudomonadota</taxon>
        <taxon>Gammaproteobacteria</taxon>
        <taxon>Alteromonadales</taxon>
        <taxon>Idiomarinaceae</taxon>
        <taxon>Aliidiomarina</taxon>
    </lineage>
</organism>
<dbReference type="Proteomes" id="UP000288293">
    <property type="component" value="Unassembled WGS sequence"/>
</dbReference>
<evidence type="ECO:0000256" key="1">
    <source>
        <dbReference type="SAM" id="Phobius"/>
    </source>
</evidence>
<protein>
    <submittedName>
        <fullName evidence="2">DUF2909 domain-containing protein</fullName>
    </submittedName>
</protein>
<dbReference type="AlphaFoldDB" id="A0A432WC19"/>
<proteinExistence type="predicted"/>
<evidence type="ECO:0000313" key="2">
    <source>
        <dbReference type="EMBL" id="RUO27148.1"/>
    </source>
</evidence>
<comment type="caution">
    <text evidence="2">The sequence shown here is derived from an EMBL/GenBank/DDBJ whole genome shotgun (WGS) entry which is preliminary data.</text>
</comment>
<name>A0A432WC19_9GAMM</name>
<feature type="transmembrane region" description="Helical" evidence="1">
    <location>
        <begin position="6"/>
        <end position="23"/>
    </location>
</feature>
<accession>A0A432WC19</accession>
<reference evidence="2 3" key="1">
    <citation type="journal article" date="2011" name="Front. Microbiol.">
        <title>Genomic signatures of strain selection and enhancement in Bacillus atrophaeus var. globigii, a historical biowarfare simulant.</title>
        <authorList>
            <person name="Gibbons H.S."/>
            <person name="Broomall S.M."/>
            <person name="McNew L.A."/>
            <person name="Daligault H."/>
            <person name="Chapman C."/>
            <person name="Bruce D."/>
            <person name="Karavis M."/>
            <person name="Krepps M."/>
            <person name="McGregor P.A."/>
            <person name="Hong C."/>
            <person name="Park K.H."/>
            <person name="Akmal A."/>
            <person name="Feldman A."/>
            <person name="Lin J.S."/>
            <person name="Chang W.E."/>
            <person name="Higgs B.W."/>
            <person name="Demirev P."/>
            <person name="Lindquist J."/>
            <person name="Liem A."/>
            <person name="Fochler E."/>
            <person name="Read T.D."/>
            <person name="Tapia R."/>
            <person name="Johnson S."/>
            <person name="Bishop-Lilly K.A."/>
            <person name="Detter C."/>
            <person name="Han C."/>
            <person name="Sozhamannan S."/>
            <person name="Rosenzweig C.N."/>
            <person name="Skowronski E.W."/>
        </authorList>
    </citation>
    <scope>NUCLEOTIDE SEQUENCE [LARGE SCALE GENOMIC DNA]</scope>
    <source>
        <strain evidence="2 3">MLST1</strain>
    </source>
</reference>
<feature type="transmembrane region" description="Helical" evidence="1">
    <location>
        <begin position="43"/>
        <end position="63"/>
    </location>
</feature>
<sequence>MILKLLLAALLLYVIFNLFKGLFTMIKGDPEQPPMSFYIGRRLVFSVLAIVIILLALATGIITPNPRPY</sequence>
<keyword evidence="1" id="KW-1133">Transmembrane helix</keyword>
<keyword evidence="3" id="KW-1185">Reference proteome</keyword>
<evidence type="ECO:0000313" key="3">
    <source>
        <dbReference type="Proteomes" id="UP000288293"/>
    </source>
</evidence>
<dbReference type="EMBL" id="PIPL01000001">
    <property type="protein sequence ID" value="RUO27148.1"/>
    <property type="molecule type" value="Genomic_DNA"/>
</dbReference>
<dbReference type="RefSeq" id="WP_126803950.1">
    <property type="nucleotide sequence ID" value="NZ_PIPL01000001.1"/>
</dbReference>
<dbReference type="Pfam" id="PF11137">
    <property type="entry name" value="DUF2909"/>
    <property type="match status" value="1"/>
</dbReference>
<keyword evidence="1" id="KW-0812">Transmembrane</keyword>